<feature type="chain" id="PRO_5045606208" evidence="1">
    <location>
        <begin position="18"/>
        <end position="113"/>
    </location>
</feature>
<dbReference type="EMBL" id="JAUSVP010000006">
    <property type="protein sequence ID" value="MDQ0447869.1"/>
    <property type="molecule type" value="Genomic_DNA"/>
</dbReference>
<organism evidence="2 3">
    <name type="scientific">Methylobacterium aerolatum</name>
    <dbReference type="NCBI Taxonomy" id="418708"/>
    <lineage>
        <taxon>Bacteria</taxon>
        <taxon>Pseudomonadati</taxon>
        <taxon>Pseudomonadota</taxon>
        <taxon>Alphaproteobacteria</taxon>
        <taxon>Hyphomicrobiales</taxon>
        <taxon>Methylobacteriaceae</taxon>
        <taxon>Methylobacterium</taxon>
    </lineage>
</organism>
<reference evidence="2 3" key="1">
    <citation type="submission" date="2023-07" db="EMBL/GenBank/DDBJ databases">
        <title>Genomic Encyclopedia of Type Strains, Phase IV (KMG-IV): sequencing the most valuable type-strain genomes for metagenomic binning, comparative biology and taxonomic classification.</title>
        <authorList>
            <person name="Goeker M."/>
        </authorList>
    </citation>
    <scope>NUCLEOTIDE SEQUENCE [LARGE SCALE GENOMIC DNA]</scope>
    <source>
        <strain evidence="2 3">DSM 19013</strain>
    </source>
</reference>
<keyword evidence="3" id="KW-1185">Reference proteome</keyword>
<comment type="caution">
    <text evidence="2">The sequence shown here is derived from an EMBL/GenBank/DDBJ whole genome shotgun (WGS) entry which is preliminary data.</text>
</comment>
<evidence type="ECO:0000256" key="1">
    <source>
        <dbReference type="SAM" id="SignalP"/>
    </source>
</evidence>
<dbReference type="RefSeq" id="WP_238202257.1">
    <property type="nucleotide sequence ID" value="NZ_BPQE01000009.1"/>
</dbReference>
<dbReference type="PROSITE" id="PS51257">
    <property type="entry name" value="PROKAR_LIPOPROTEIN"/>
    <property type="match status" value="1"/>
</dbReference>
<sequence>MAASRPCLVLLSTAALAAILGACQSGKPAVREPMVAAGGPPPAVALPTGTGCGPEIARTRAIVASDVATENLNKAVGDRFDADLARAAGECAAGKSGEALHLLAAAKARYGYR</sequence>
<gene>
    <name evidence="2" type="ORF">QO012_002374</name>
</gene>
<protein>
    <submittedName>
        <fullName evidence="2">Uncharacterized protein</fullName>
    </submittedName>
</protein>
<evidence type="ECO:0000313" key="2">
    <source>
        <dbReference type="EMBL" id="MDQ0447869.1"/>
    </source>
</evidence>
<feature type="signal peptide" evidence="1">
    <location>
        <begin position="1"/>
        <end position="17"/>
    </location>
</feature>
<accession>A0ABU0I2F6</accession>
<dbReference type="Proteomes" id="UP001231124">
    <property type="component" value="Unassembled WGS sequence"/>
</dbReference>
<evidence type="ECO:0000313" key="3">
    <source>
        <dbReference type="Proteomes" id="UP001231124"/>
    </source>
</evidence>
<proteinExistence type="predicted"/>
<name>A0ABU0I2F6_9HYPH</name>
<keyword evidence="1" id="KW-0732">Signal</keyword>